<keyword evidence="7" id="KW-1185">Reference proteome</keyword>
<dbReference type="InterPro" id="IPR026444">
    <property type="entry name" value="Secre_tail"/>
</dbReference>
<dbReference type="Gene3D" id="3.80.10.10">
    <property type="entry name" value="Ribonuclease Inhibitor"/>
    <property type="match status" value="7"/>
</dbReference>
<organism evidence="6 7">
    <name type="scientific">Winogradskyella jejuensis</name>
    <dbReference type="NCBI Taxonomy" id="1089305"/>
    <lineage>
        <taxon>Bacteria</taxon>
        <taxon>Pseudomonadati</taxon>
        <taxon>Bacteroidota</taxon>
        <taxon>Flavobacteriia</taxon>
        <taxon>Flavobacteriales</taxon>
        <taxon>Flavobacteriaceae</taxon>
        <taxon>Winogradskyella</taxon>
    </lineage>
</organism>
<reference evidence="7" key="1">
    <citation type="submission" date="2016-11" db="EMBL/GenBank/DDBJ databases">
        <authorList>
            <person name="Varghese N."/>
            <person name="Submissions S."/>
        </authorList>
    </citation>
    <scope>NUCLEOTIDE SEQUENCE [LARGE SCALE GENOMIC DNA]</scope>
    <source>
        <strain evidence="7">DSM 25330</strain>
    </source>
</reference>
<dbReference type="InterPro" id="IPR032675">
    <property type="entry name" value="LRR_dom_sf"/>
</dbReference>
<feature type="signal peptide" evidence="4">
    <location>
        <begin position="1"/>
        <end position="20"/>
    </location>
</feature>
<feature type="chain" id="PRO_5013177924" evidence="4">
    <location>
        <begin position="21"/>
        <end position="1819"/>
    </location>
</feature>
<proteinExistence type="predicted"/>
<dbReference type="OrthoDB" id="3179827at2"/>
<sequence>MKTNIRLIVFFISTFQILLAQTTIIPDANFENYLETHTADGTEVNVGNPESMGDGIENNSLVLTNRIQTVTSLNIIELQIENIIGIEDFVALEVLVCNNNRIASIDVSANANLRLLNVSNNRILGELNVSNNPNLESLFCSSNQINVLNFNNNTVLKNLDASNNRLTDLDLSNINSIACPDPQTDPVTLCQGSATINVSRNQLTALVVNNGFNDLVSVFDATDNPDLPCIQIDAGFTPGNNWAKDDWAYFSENVCVDIYTYVPDDNFEQALINQGYDDVLDNLVLRANIENLTTLDVSSALIVSLEGIEDFTALVNLNCNGNAIEAVDLSVNTALEDLDISANALTDLDLSANTSLLVLNIQDNNIFSLDVSNNTLLTNLDCSGNSLTDLALDSNVLLTDLDCAFNQIESLDLSNNTALISILCNDNNLFALNLVNGNNPSITAFSALNNPNLFCIEVDDVAFANGAAGWQKDAAADYNLNCGTYVPDDNFEQALIDQGIDSDNTLNNYVPTGDINMLTDLDISGLAIEDLTGIEDFTALVNLNCSDNFLSVLELTTNLALTTINLANNQIENLDLSINANLTSILCNDNALTSLSIANGNNAGLATFNATGNPNLFCINVDNAILGNIPMAWQIDTTASYNDDCANNRITLIPDPVFEQKLIDFGYDNVIDGQVLTANIELIQTLNVSDEGISDLTGIRDFKSLVELDCSGNFLDDLDVSNMVNLERLNCSSNFFLTNDINDANGLLNTTGTIALVELFCGGNNLSNLDTSLNANLQVLDCADNNITNLNVSNNLALVRLNGSNNSLSALDISANTLLEDLNSDSNQLQTLTTISTLNTTLTRLSCANNSLSDLVVTSYQALSFLNCGTNNLNALNVQNNPDLSFLSATNNQITAINLMNNGNLVEVLLSQNNLTQLDLSGNSMLEQLNCSFNDINSINLASNSLLEFLTCANNELTTIDLTANTNLIEINASANSLASINLSSNFGSLKRIDLSNNQLEEDLDLSTMAISACVYQPNQTDFCPETITINVSNNLLSFLNIQNGINPEIASLNATGNPNLDCIQVDDANSIGAGWIKDDATEYNVDCNFGETFVPDNNFEQALIDLGYDTGPLNDYVPTINIEALIILDVSGNNIADLTGIEDFEALQTLNCSNNSLTELIIDQNTNLISLNCSENQLSNLSVLNNTLLNTINCASNTISTLDLSNNGSLTDLDISNNSFTAFLPSEVLSLESFNCDFNQITELDFQLNQNMTSINCASNQLEVLNIKNGQNNSLSFLDAQNNPDLTCIETDNGTVPAGVTWLIDATAQFSDNCFFGQTFVPDDNFEQALIDLGFDSGALDDYVQTATIETITFLNISSREISDLTGIEDFIALQNLNFEINTISSVDLSNNTALVDLDTSDNLLTEIDVSSLTQLLVLDVSKNDLSQINVDANVQLIDLNVSDNSIENLSVDTLTNLEDLNCSNNLIGSLSLTQNINLEILFCQSNMLIDDQLNIQNGNNQNIQIFNATNNPDLGCILVDNPTAVIENTDGTYDDWSKDDTATYQIICLDADNDGVPNVDDLCPGTPFGATVDLFGCAIPNLPNGNFLISITSETCLNSNNGIISIETQEVYNYTATLTSDDFNQAYNFTNDVDIFNLLAGTYELCITIEEWPDYELCYTIIIEQPDPLSVFSSRIAGTNRLALDMSGNLRYNVEFNGESFVTYNSELQLELQQGINTLKVTTDLECQGVFEETIIVTDEFLVYPNPFNNELEIYNGIPDEEVDVKIYSLFGQLIFSKVIQNHGSNIELDTSSLASGMYLIMLQSESMRTAHKIIKE</sequence>
<keyword evidence="1" id="KW-0433">Leucine-rich repeat</keyword>
<dbReference type="PANTHER" id="PTHR47566">
    <property type="match status" value="1"/>
</dbReference>
<dbReference type="RefSeq" id="WP_159432646.1">
    <property type="nucleotide sequence ID" value="NZ_FQWS01000002.1"/>
</dbReference>
<evidence type="ECO:0000256" key="4">
    <source>
        <dbReference type="SAM" id="SignalP"/>
    </source>
</evidence>
<dbReference type="PROSITE" id="PS51450">
    <property type="entry name" value="LRR"/>
    <property type="match status" value="1"/>
</dbReference>
<evidence type="ECO:0000256" key="1">
    <source>
        <dbReference type="ARBA" id="ARBA00022614"/>
    </source>
</evidence>
<name>A0A1M5SAZ7_9FLAO</name>
<dbReference type="Pfam" id="PF18962">
    <property type="entry name" value="Por_Secre_tail"/>
    <property type="match status" value="1"/>
</dbReference>
<dbReference type="EMBL" id="FQWS01000002">
    <property type="protein sequence ID" value="SHH35659.1"/>
    <property type="molecule type" value="Genomic_DNA"/>
</dbReference>
<evidence type="ECO:0000259" key="5">
    <source>
        <dbReference type="Pfam" id="PF18962"/>
    </source>
</evidence>
<evidence type="ECO:0000256" key="3">
    <source>
        <dbReference type="ARBA" id="ARBA00022737"/>
    </source>
</evidence>
<keyword evidence="2 4" id="KW-0732">Signal</keyword>
<keyword evidence="3" id="KW-0677">Repeat</keyword>
<dbReference type="SUPFAM" id="SSF52058">
    <property type="entry name" value="L domain-like"/>
    <property type="match status" value="7"/>
</dbReference>
<protein>
    <submittedName>
        <fullName evidence="6">Por secretion system C-terminal sorting domain-containing protein</fullName>
    </submittedName>
</protein>
<dbReference type="GO" id="GO:0035591">
    <property type="term" value="F:signaling adaptor activity"/>
    <property type="evidence" value="ECO:0007669"/>
    <property type="project" value="TreeGrafter"/>
</dbReference>
<dbReference type="Proteomes" id="UP000184522">
    <property type="component" value="Unassembled WGS sequence"/>
</dbReference>
<dbReference type="PANTHER" id="PTHR47566:SF1">
    <property type="entry name" value="PROTEIN NUD1"/>
    <property type="match status" value="1"/>
</dbReference>
<evidence type="ECO:0000313" key="6">
    <source>
        <dbReference type="EMBL" id="SHH35659.1"/>
    </source>
</evidence>
<dbReference type="InterPro" id="IPR001611">
    <property type="entry name" value="Leu-rich_rpt"/>
</dbReference>
<dbReference type="NCBIfam" id="TIGR04183">
    <property type="entry name" value="Por_Secre_tail"/>
    <property type="match status" value="1"/>
</dbReference>
<dbReference type="InterPro" id="IPR052574">
    <property type="entry name" value="CDIRP"/>
</dbReference>
<dbReference type="SMART" id="SM00365">
    <property type="entry name" value="LRR_SD22"/>
    <property type="match status" value="9"/>
</dbReference>
<feature type="domain" description="Secretion system C-terminal sorting" evidence="5">
    <location>
        <begin position="1745"/>
        <end position="1817"/>
    </location>
</feature>
<gene>
    <name evidence="6" type="ORF">SAMN05444148_1819</name>
</gene>
<evidence type="ECO:0000256" key="2">
    <source>
        <dbReference type="ARBA" id="ARBA00022729"/>
    </source>
</evidence>
<accession>A0A1M5SAZ7</accession>
<evidence type="ECO:0000313" key="7">
    <source>
        <dbReference type="Proteomes" id="UP000184522"/>
    </source>
</evidence>
<dbReference type="STRING" id="1089305.SAMN05444148_1819"/>